<feature type="compositionally biased region" description="Basic residues" evidence="1">
    <location>
        <begin position="49"/>
        <end position="63"/>
    </location>
</feature>
<proteinExistence type="predicted"/>
<dbReference type="HOGENOM" id="CLU_2174948_0_0_1"/>
<reference evidence="2 3" key="2">
    <citation type="submission" date="2018-04" db="EMBL/GenBank/DDBJ databases">
        <title>OglaRS2 (Oryza glaberrima Reference Sequence Version 2).</title>
        <authorList>
            <person name="Zhang J."/>
            <person name="Kudrna D."/>
            <person name="Lee S."/>
            <person name="Talag J."/>
            <person name="Rajasekar S."/>
            <person name="Wing R.A."/>
        </authorList>
    </citation>
    <scope>NUCLEOTIDE SEQUENCE [LARGE SCALE GENOMIC DNA]</scope>
    <source>
        <strain evidence="2 3">cv. IRGC 96717</strain>
    </source>
</reference>
<dbReference type="Proteomes" id="UP000007306">
    <property type="component" value="Chromosome 3"/>
</dbReference>
<keyword evidence="3" id="KW-1185">Reference proteome</keyword>
<evidence type="ECO:0000313" key="2">
    <source>
        <dbReference type="EnsemblPlants" id="ORGLA03G0194000.1"/>
    </source>
</evidence>
<dbReference type="Gramene" id="ORGLA03G0194000.1">
    <property type="protein sequence ID" value="ORGLA03G0194000.1"/>
    <property type="gene ID" value="ORGLA03G0194000"/>
</dbReference>
<evidence type="ECO:0000256" key="1">
    <source>
        <dbReference type="SAM" id="MobiDB-lite"/>
    </source>
</evidence>
<evidence type="ECO:0008006" key="4">
    <source>
        <dbReference type="Google" id="ProtNLM"/>
    </source>
</evidence>
<dbReference type="AlphaFoldDB" id="I1PC44"/>
<feature type="region of interest" description="Disordered" evidence="1">
    <location>
        <begin position="1"/>
        <end position="110"/>
    </location>
</feature>
<accession>I1PC44</accession>
<reference evidence="2" key="1">
    <citation type="submission" date="2015-06" db="UniProtKB">
        <authorList>
            <consortium name="EnsemblPlants"/>
        </authorList>
    </citation>
    <scope>IDENTIFICATION</scope>
</reference>
<evidence type="ECO:0000313" key="3">
    <source>
        <dbReference type="Proteomes" id="UP000007306"/>
    </source>
</evidence>
<protein>
    <recommendedName>
        <fullName evidence="4">DUF834 domain-containing protein</fullName>
    </recommendedName>
</protein>
<sequence length="110" mass="11919">MRSPALEGLARLSLPRHQREEDDETNSPVHGTTMDNDRQRALVGFSSAQRRRRRSGGLRRWRKGGWFAAAHGETGGGDGKRRRKAAEPTAVAAALGQRDGDATGNAELGT</sequence>
<dbReference type="EnsemblPlants" id="ORGLA03G0194000.1">
    <property type="protein sequence ID" value="ORGLA03G0194000.1"/>
    <property type="gene ID" value="ORGLA03G0194000"/>
</dbReference>
<organism evidence="2 3">
    <name type="scientific">Oryza glaberrima</name>
    <name type="common">African rice</name>
    <dbReference type="NCBI Taxonomy" id="4538"/>
    <lineage>
        <taxon>Eukaryota</taxon>
        <taxon>Viridiplantae</taxon>
        <taxon>Streptophyta</taxon>
        <taxon>Embryophyta</taxon>
        <taxon>Tracheophyta</taxon>
        <taxon>Spermatophyta</taxon>
        <taxon>Magnoliopsida</taxon>
        <taxon>Liliopsida</taxon>
        <taxon>Poales</taxon>
        <taxon>Poaceae</taxon>
        <taxon>BOP clade</taxon>
        <taxon>Oryzoideae</taxon>
        <taxon>Oryzeae</taxon>
        <taxon>Oryzinae</taxon>
        <taxon>Oryza</taxon>
    </lineage>
</organism>
<name>I1PC44_ORYGL</name>